<dbReference type="PROSITE" id="PS51918">
    <property type="entry name" value="RADICAL_SAM"/>
    <property type="match status" value="1"/>
</dbReference>
<dbReference type="InterPro" id="IPR051198">
    <property type="entry name" value="BchE-like"/>
</dbReference>
<evidence type="ECO:0000256" key="2">
    <source>
        <dbReference type="ARBA" id="ARBA00022603"/>
    </source>
</evidence>
<evidence type="ECO:0000256" key="3">
    <source>
        <dbReference type="ARBA" id="ARBA00022679"/>
    </source>
</evidence>
<evidence type="ECO:0000313" key="11">
    <source>
        <dbReference type="Proteomes" id="UP000176611"/>
    </source>
</evidence>
<keyword evidence="7" id="KW-0411">Iron-sulfur</keyword>
<dbReference type="SFLD" id="SFLDS00029">
    <property type="entry name" value="Radical_SAM"/>
    <property type="match status" value="1"/>
</dbReference>
<dbReference type="GO" id="GO:0046872">
    <property type="term" value="F:metal ion binding"/>
    <property type="evidence" value="ECO:0007669"/>
    <property type="project" value="UniProtKB-KW"/>
</dbReference>
<dbReference type="Gene3D" id="3.40.50.280">
    <property type="entry name" value="Cobalamin-binding domain"/>
    <property type="match status" value="1"/>
</dbReference>
<dbReference type="GO" id="GO:0031419">
    <property type="term" value="F:cobalamin binding"/>
    <property type="evidence" value="ECO:0007669"/>
    <property type="project" value="InterPro"/>
</dbReference>
<keyword evidence="3" id="KW-0808">Transferase</keyword>
<gene>
    <name evidence="10" type="ORF">A2586_01085</name>
</gene>
<dbReference type="SFLD" id="SFLDG01082">
    <property type="entry name" value="B12-binding_domain_containing"/>
    <property type="match status" value="1"/>
</dbReference>
<keyword evidence="2" id="KW-0489">Methyltransferase</keyword>
<dbReference type="AlphaFoldDB" id="A0A1G1ZX42"/>
<dbReference type="SFLD" id="SFLDG01123">
    <property type="entry name" value="methyltransferase_(Class_B)"/>
    <property type="match status" value="1"/>
</dbReference>
<dbReference type="Pfam" id="PF02310">
    <property type="entry name" value="B12-binding"/>
    <property type="match status" value="1"/>
</dbReference>
<dbReference type="GO" id="GO:0003824">
    <property type="term" value="F:catalytic activity"/>
    <property type="evidence" value="ECO:0007669"/>
    <property type="project" value="InterPro"/>
</dbReference>
<evidence type="ECO:0000259" key="9">
    <source>
        <dbReference type="PROSITE" id="PS51918"/>
    </source>
</evidence>
<dbReference type="InterPro" id="IPR007197">
    <property type="entry name" value="rSAM"/>
</dbReference>
<dbReference type="PANTHER" id="PTHR43409">
    <property type="entry name" value="ANAEROBIC MAGNESIUM-PROTOPORPHYRIN IX MONOMETHYL ESTER CYCLASE-RELATED"/>
    <property type="match status" value="1"/>
</dbReference>
<keyword evidence="5" id="KW-0479">Metal-binding</keyword>
<name>A0A1G1ZX42_9BACT</name>
<dbReference type="InterPro" id="IPR036724">
    <property type="entry name" value="Cobalamin-bd_sf"/>
</dbReference>
<feature type="domain" description="B12-binding" evidence="8">
    <location>
        <begin position="45"/>
        <end position="192"/>
    </location>
</feature>
<evidence type="ECO:0000259" key="8">
    <source>
        <dbReference type="PROSITE" id="PS51332"/>
    </source>
</evidence>
<evidence type="ECO:0000313" key="10">
    <source>
        <dbReference type="EMBL" id="OGY68447.1"/>
    </source>
</evidence>
<accession>A0A1G1ZX42</accession>
<dbReference type="InterPro" id="IPR023404">
    <property type="entry name" value="rSAM_horseshoe"/>
</dbReference>
<comment type="caution">
    <text evidence="10">The sequence shown here is derived from an EMBL/GenBank/DDBJ whole genome shotgun (WGS) entry which is preliminary data.</text>
</comment>
<organism evidence="10 11">
    <name type="scientific">Candidatus Harrisonbacteria bacterium RIFOXYD1_FULL_40_9</name>
    <dbReference type="NCBI Taxonomy" id="1798412"/>
    <lineage>
        <taxon>Bacteria</taxon>
        <taxon>Candidatus Harrisoniibacteriota</taxon>
    </lineage>
</organism>
<sequence length="612" mass="69937">MRKLPTIIPRSSHTLIAQKIKELFPSGCTRILFVNPAHVTEQDFNIKSARLCCYSSTLPYGPGILSKRLQMSGYITHIIDLNFEILWNAHHDPQFGYNKWRNAFNKEVESFKPHIIGISCMFSTMHGCMIDTIEHSKQMYPRIPLIAGGVHTSGFTKLNLEKCPSLDFVMRFESDLSFITFIDYANGKGNPEDLTQVAALCNTEYVEIEERNTPQEDDLNITPDYHNLPIEKYSSVGMIGAYRWLRPDARAATIVSNRGCRARCTFCTVENFNGRGVRGRRNESVVNEIKENYARYGIDHYMWIDDDLFHDEERIIKMFHAIANCKLPITWEASNGVIASATTESLVAAAACSGCSALHFGIESGSPEILRNVKKPSGIKHFHKAGRLMQKYPQIFTRGFLMLGFPSETLRQIWQTIRLACDIEMDWYSIQIVSYLGNTAMTQELLAKGLLNEQAIVDASFFVCAVGGQSHREKNEKQAARKFSLDVLVKEDDHVPSTEELQDIWFLMDFMVNYERLLRENRPQKLQLKYLFLKDICLRKTRNNPLSTMFLGVIELKLGLIEDAYIHFIQAKIFMEESAFWDIRSRVLGLDGVLKNLIKSGTIPQYISPYPT</sequence>
<dbReference type="SUPFAM" id="SSF102114">
    <property type="entry name" value="Radical SAM enzymes"/>
    <property type="match status" value="1"/>
</dbReference>
<dbReference type="Pfam" id="PF04055">
    <property type="entry name" value="Radical_SAM"/>
    <property type="match status" value="1"/>
</dbReference>
<protein>
    <submittedName>
        <fullName evidence="10">Uncharacterized protein</fullName>
    </submittedName>
</protein>
<dbReference type="InterPro" id="IPR058240">
    <property type="entry name" value="rSAM_sf"/>
</dbReference>
<feature type="domain" description="Radical SAM core" evidence="9">
    <location>
        <begin position="246"/>
        <end position="472"/>
    </location>
</feature>
<dbReference type="InterPro" id="IPR034466">
    <property type="entry name" value="Methyltransferase_Class_B"/>
</dbReference>
<evidence type="ECO:0000256" key="5">
    <source>
        <dbReference type="ARBA" id="ARBA00022723"/>
    </source>
</evidence>
<keyword evidence="4" id="KW-0949">S-adenosyl-L-methionine</keyword>
<dbReference type="SMART" id="SM00729">
    <property type="entry name" value="Elp3"/>
    <property type="match status" value="1"/>
</dbReference>
<dbReference type="SUPFAM" id="SSF52242">
    <property type="entry name" value="Cobalamin (vitamin B12)-binding domain"/>
    <property type="match status" value="1"/>
</dbReference>
<reference evidence="10 11" key="1">
    <citation type="journal article" date="2016" name="Nat. Commun.">
        <title>Thousands of microbial genomes shed light on interconnected biogeochemical processes in an aquifer system.</title>
        <authorList>
            <person name="Anantharaman K."/>
            <person name="Brown C.T."/>
            <person name="Hug L.A."/>
            <person name="Sharon I."/>
            <person name="Castelle C.J."/>
            <person name="Probst A.J."/>
            <person name="Thomas B.C."/>
            <person name="Singh A."/>
            <person name="Wilkins M.J."/>
            <person name="Karaoz U."/>
            <person name="Brodie E.L."/>
            <person name="Williams K.H."/>
            <person name="Hubbard S.S."/>
            <person name="Banfield J.F."/>
        </authorList>
    </citation>
    <scope>NUCLEOTIDE SEQUENCE [LARGE SCALE GENOMIC DNA]</scope>
</reference>
<dbReference type="InterPro" id="IPR006638">
    <property type="entry name" value="Elp3/MiaA/NifB-like_rSAM"/>
</dbReference>
<proteinExistence type="predicted"/>
<dbReference type="InterPro" id="IPR006158">
    <property type="entry name" value="Cobalamin-bd"/>
</dbReference>
<comment type="cofactor">
    <cofactor evidence="1">
        <name>[4Fe-4S] cluster</name>
        <dbReference type="ChEBI" id="CHEBI:49883"/>
    </cofactor>
</comment>
<evidence type="ECO:0000256" key="1">
    <source>
        <dbReference type="ARBA" id="ARBA00001966"/>
    </source>
</evidence>
<evidence type="ECO:0000256" key="4">
    <source>
        <dbReference type="ARBA" id="ARBA00022691"/>
    </source>
</evidence>
<dbReference type="Proteomes" id="UP000176611">
    <property type="component" value="Unassembled WGS sequence"/>
</dbReference>
<dbReference type="EMBL" id="MHJO01000037">
    <property type="protein sequence ID" value="OGY68447.1"/>
    <property type="molecule type" value="Genomic_DNA"/>
</dbReference>
<dbReference type="Gene3D" id="3.80.30.20">
    <property type="entry name" value="tm_1862 like domain"/>
    <property type="match status" value="1"/>
</dbReference>
<evidence type="ECO:0000256" key="7">
    <source>
        <dbReference type="ARBA" id="ARBA00023014"/>
    </source>
</evidence>
<keyword evidence="6" id="KW-0408">Iron</keyword>
<dbReference type="PROSITE" id="PS51332">
    <property type="entry name" value="B12_BINDING"/>
    <property type="match status" value="1"/>
</dbReference>
<dbReference type="GO" id="GO:0051539">
    <property type="term" value="F:4 iron, 4 sulfur cluster binding"/>
    <property type="evidence" value="ECO:0007669"/>
    <property type="project" value="UniProtKB-KW"/>
</dbReference>
<evidence type="ECO:0000256" key="6">
    <source>
        <dbReference type="ARBA" id="ARBA00023004"/>
    </source>
</evidence>
<dbReference type="PANTHER" id="PTHR43409:SF7">
    <property type="entry name" value="BLL1977 PROTEIN"/>
    <property type="match status" value="1"/>
</dbReference>